<dbReference type="EMBL" id="JAKROA010000004">
    <property type="protein sequence ID" value="KAL5107645.1"/>
    <property type="molecule type" value="Genomic_DNA"/>
</dbReference>
<proteinExistence type="predicted"/>
<organism evidence="2 3">
    <name type="scientific">Taenia crassiceps</name>
    <dbReference type="NCBI Taxonomy" id="6207"/>
    <lineage>
        <taxon>Eukaryota</taxon>
        <taxon>Metazoa</taxon>
        <taxon>Spiralia</taxon>
        <taxon>Lophotrochozoa</taxon>
        <taxon>Platyhelminthes</taxon>
        <taxon>Cestoda</taxon>
        <taxon>Eucestoda</taxon>
        <taxon>Cyclophyllidea</taxon>
        <taxon>Taeniidae</taxon>
        <taxon>Taenia</taxon>
    </lineage>
</organism>
<protein>
    <submittedName>
        <fullName evidence="2">Uncharacterized protein</fullName>
    </submittedName>
</protein>
<dbReference type="Gene3D" id="2.40.128.180">
    <property type="match status" value="1"/>
</dbReference>
<accession>A0ABR4QD99</accession>
<evidence type="ECO:0000313" key="3">
    <source>
        <dbReference type="Proteomes" id="UP001651158"/>
    </source>
</evidence>
<keyword evidence="3" id="KW-1185">Reference proteome</keyword>
<sequence length="225" mass="24973">MSIVFAAGKRSAAIVKGREEEPRRGRRKTSVGSDTSQKDALPTLFPVVHFTTQLMRSICVYKPTEDIVVWNLQIGGKQQSIALQKSSMDIWFEDERLDYMTTTEANISKMTFLLLGKKAVILHHHQHPNKSGSFELQIEDDLIPPCSIPSDTESDEGGRWRIIGLNCARNVFLLQGSRSSPFVADSLRNLPSRSLPPAGRYSTGELQGCQGSQKAHFNASANEDV</sequence>
<name>A0ABR4QD99_9CEST</name>
<comment type="caution">
    <text evidence="2">The sequence shown here is derived from an EMBL/GenBank/DDBJ whole genome shotgun (WGS) entry which is preliminary data.</text>
</comment>
<dbReference type="InterPro" id="IPR038513">
    <property type="entry name" value="FAIM1_dom_sf"/>
</dbReference>
<evidence type="ECO:0000313" key="2">
    <source>
        <dbReference type="EMBL" id="KAL5107645.1"/>
    </source>
</evidence>
<feature type="region of interest" description="Disordered" evidence="1">
    <location>
        <begin position="193"/>
        <end position="225"/>
    </location>
</feature>
<feature type="region of interest" description="Disordered" evidence="1">
    <location>
        <begin position="16"/>
        <end position="37"/>
    </location>
</feature>
<evidence type="ECO:0000256" key="1">
    <source>
        <dbReference type="SAM" id="MobiDB-lite"/>
    </source>
</evidence>
<gene>
    <name evidence="2" type="ORF">TcWFU_004435</name>
</gene>
<feature type="compositionally biased region" description="Polar residues" evidence="1">
    <location>
        <begin position="209"/>
        <end position="225"/>
    </location>
</feature>
<reference evidence="2 3" key="1">
    <citation type="journal article" date="2022" name="Front. Cell. Infect. Microbiol.">
        <title>The Genomes of Two Strains of Taenia crassiceps the Animal Model for the Study of Human Cysticercosis.</title>
        <authorList>
            <person name="Bobes R.J."/>
            <person name="Estrada K."/>
            <person name="Rios-Valencia D.G."/>
            <person name="Calderon-Gallegos A."/>
            <person name="de la Torre P."/>
            <person name="Carrero J.C."/>
            <person name="Sanchez-Flores A."/>
            <person name="Laclette J.P."/>
        </authorList>
    </citation>
    <scope>NUCLEOTIDE SEQUENCE [LARGE SCALE GENOMIC DNA]</scope>
    <source>
        <strain evidence="2">WFUcys</strain>
    </source>
</reference>
<dbReference type="Proteomes" id="UP001651158">
    <property type="component" value="Unassembled WGS sequence"/>
</dbReference>